<proteinExistence type="inferred from homology"/>
<dbReference type="InterPro" id="IPR016161">
    <property type="entry name" value="Ald_DH/histidinol_DH"/>
</dbReference>
<dbReference type="CDD" id="cd07093">
    <property type="entry name" value="ALDH_F8_HMSADH"/>
    <property type="match status" value="1"/>
</dbReference>
<dbReference type="InterPro" id="IPR015590">
    <property type="entry name" value="Aldehyde_DH_dom"/>
</dbReference>
<gene>
    <name evidence="7" type="ORF">NMOB1V02_LOCUS6140</name>
</gene>
<dbReference type="GO" id="GO:0016620">
    <property type="term" value="F:oxidoreductase activity, acting on the aldehyde or oxo group of donors, NAD or NADP as acceptor"/>
    <property type="evidence" value="ECO:0007669"/>
    <property type="project" value="InterPro"/>
</dbReference>
<dbReference type="EMBL" id="OA883267">
    <property type="protein sequence ID" value="CAD7278437.1"/>
    <property type="molecule type" value="Genomic_DNA"/>
</dbReference>
<evidence type="ECO:0000259" key="6">
    <source>
        <dbReference type="Pfam" id="PF00171"/>
    </source>
</evidence>
<dbReference type="PANTHER" id="PTHR43720">
    <property type="entry name" value="2-AMINOMUCONIC SEMIALDEHYDE DEHYDROGENASE"/>
    <property type="match status" value="1"/>
</dbReference>
<sequence length="488" mass="52634">MSVLLVKNFIGGVFVEPVACLDSFEPATGKLFASIPDSSADSVDCAVAAARSAFEHWSSTPIAKRADLLLKLADAIEENADELAELESRDQGKPLWLAKAVDIPRAVTNFRLFARAVPHQTGKSKVQEEFSAVNWTEREAVGVCGLISPWNLPLYLLTFKMAPALMAGNTIVCKPSEMTSVTAFKLCHLVSRVGFPPGVVNVVFGTGPGVGERLVSHPDVPVVSFTGSTVTGKRIAMAAAPFMKKLSLEMGGKNAGIIFDDVDLETSGEGSLISTLLRSCFINQGEVCLCTSRLYVQETIFDAFLRKFVPAVRELKVGPNEVPGVFCGALVSKEHKAKVLHYVGVAKNEGGVLHCGHGVDELVLPEGYENGYYVQPTVISGLDETSSCITEEIFGPVVTVSKFTDEADAISKANAVEYGLCASVWSKNVSTCMRMSRALKVGTVWVNCWMVRCLDMPFGGVKASGRGREGIEESMEFYTESKTICLKY</sequence>
<keyword evidence="3" id="KW-0520">NAD</keyword>
<dbReference type="Pfam" id="PF00171">
    <property type="entry name" value="Aldedh"/>
    <property type="match status" value="1"/>
</dbReference>
<dbReference type="PANTHER" id="PTHR43720:SF2">
    <property type="entry name" value="2-AMINOMUCONIC SEMIALDEHYDE DEHYDROGENASE"/>
    <property type="match status" value="1"/>
</dbReference>
<dbReference type="FunFam" id="3.40.309.10:FF:000012">
    <property type="entry name" value="Betaine aldehyde dehydrogenase"/>
    <property type="match status" value="1"/>
</dbReference>
<dbReference type="Proteomes" id="UP000678499">
    <property type="component" value="Unassembled WGS sequence"/>
</dbReference>
<keyword evidence="8" id="KW-1185">Reference proteome</keyword>
<feature type="active site" evidence="4">
    <location>
        <position position="249"/>
    </location>
</feature>
<dbReference type="Gene3D" id="3.40.605.10">
    <property type="entry name" value="Aldehyde Dehydrogenase, Chain A, domain 1"/>
    <property type="match status" value="1"/>
</dbReference>
<feature type="domain" description="Aldehyde dehydrogenase" evidence="6">
    <location>
        <begin position="21"/>
        <end position="484"/>
    </location>
</feature>
<evidence type="ECO:0000256" key="2">
    <source>
        <dbReference type="ARBA" id="ARBA00023002"/>
    </source>
</evidence>
<dbReference type="AlphaFoldDB" id="A0A7R9BQR3"/>
<dbReference type="EMBL" id="CAJPEX010001230">
    <property type="protein sequence ID" value="CAG0918589.1"/>
    <property type="molecule type" value="Genomic_DNA"/>
</dbReference>
<keyword evidence="2 5" id="KW-0560">Oxidoreductase</keyword>
<dbReference type="OrthoDB" id="310895at2759"/>
<protein>
    <recommendedName>
        <fullName evidence="6">Aldehyde dehydrogenase domain-containing protein</fullName>
    </recommendedName>
</protein>
<dbReference type="InterPro" id="IPR016162">
    <property type="entry name" value="Ald_DH_N"/>
</dbReference>
<comment type="similarity">
    <text evidence="1 5">Belongs to the aldehyde dehydrogenase family.</text>
</comment>
<dbReference type="InterPro" id="IPR029510">
    <property type="entry name" value="Ald_DH_CS_GLU"/>
</dbReference>
<name>A0A7R9BQR3_9CRUS</name>
<dbReference type="SUPFAM" id="SSF53720">
    <property type="entry name" value="ALDH-like"/>
    <property type="match status" value="1"/>
</dbReference>
<evidence type="ECO:0000256" key="4">
    <source>
        <dbReference type="PROSITE-ProRule" id="PRU10007"/>
    </source>
</evidence>
<evidence type="ECO:0000256" key="3">
    <source>
        <dbReference type="ARBA" id="ARBA00023027"/>
    </source>
</evidence>
<evidence type="ECO:0000256" key="5">
    <source>
        <dbReference type="RuleBase" id="RU003345"/>
    </source>
</evidence>
<dbReference type="PROSITE" id="PS00070">
    <property type="entry name" value="ALDEHYDE_DEHYDR_CYS"/>
    <property type="match status" value="1"/>
</dbReference>
<organism evidence="7">
    <name type="scientific">Notodromas monacha</name>
    <dbReference type="NCBI Taxonomy" id="399045"/>
    <lineage>
        <taxon>Eukaryota</taxon>
        <taxon>Metazoa</taxon>
        <taxon>Ecdysozoa</taxon>
        <taxon>Arthropoda</taxon>
        <taxon>Crustacea</taxon>
        <taxon>Oligostraca</taxon>
        <taxon>Ostracoda</taxon>
        <taxon>Podocopa</taxon>
        <taxon>Podocopida</taxon>
        <taxon>Cypridocopina</taxon>
        <taxon>Cypridoidea</taxon>
        <taxon>Cyprididae</taxon>
        <taxon>Notodromas</taxon>
    </lineage>
</organism>
<evidence type="ECO:0000313" key="7">
    <source>
        <dbReference type="EMBL" id="CAD7278437.1"/>
    </source>
</evidence>
<dbReference type="InterPro" id="IPR016160">
    <property type="entry name" value="Ald_DH_CS_CYS"/>
</dbReference>
<dbReference type="PROSITE" id="PS00687">
    <property type="entry name" value="ALDEHYDE_DEHYDR_GLU"/>
    <property type="match status" value="1"/>
</dbReference>
<dbReference type="FunFam" id="3.40.605.10:FF:000001">
    <property type="entry name" value="Aldehyde dehydrogenase 1"/>
    <property type="match status" value="1"/>
</dbReference>
<evidence type="ECO:0000313" key="8">
    <source>
        <dbReference type="Proteomes" id="UP000678499"/>
    </source>
</evidence>
<evidence type="ECO:0000256" key="1">
    <source>
        <dbReference type="ARBA" id="ARBA00009986"/>
    </source>
</evidence>
<accession>A0A7R9BQR3</accession>
<dbReference type="InterPro" id="IPR016163">
    <property type="entry name" value="Ald_DH_C"/>
</dbReference>
<dbReference type="Gene3D" id="3.40.309.10">
    <property type="entry name" value="Aldehyde Dehydrogenase, Chain A, domain 2"/>
    <property type="match status" value="1"/>
</dbReference>
<reference evidence="7" key="1">
    <citation type="submission" date="2020-11" db="EMBL/GenBank/DDBJ databases">
        <authorList>
            <person name="Tran Van P."/>
        </authorList>
    </citation>
    <scope>NUCLEOTIDE SEQUENCE</scope>
</reference>